<sequence length="302" mass="34301">MSYDSDKQSIHAPALDDKFYQLKEDEVSFYKSSTGISDDEELKQHILAVQKEAYEVFPYPCIRWFMFARLQISQQRIYERFLKLGKERSSAIFLEMACCFGSDVRKAAFDGYPAENCIATDLRPEFWELGYKLFRDSPERFTVPFLPGDAFDTAFLVPAPVKVTPLVDPPPKLSGLKSLTPLNGYVSAIHATNFFHLFDEAKQRDLARALAGLLDPRPGSVIFGWHVGMRERGSVMWPAPPGSGSDGYPMFCHGPDSWREMWEQDVFGDIPVKVEVGMDEYPSSQDVKLDGSVRLQWSVTRL</sequence>
<dbReference type="InterPro" id="IPR051654">
    <property type="entry name" value="Meroterpenoid_MTases"/>
</dbReference>
<dbReference type="PANTHER" id="PTHR35897">
    <property type="entry name" value="METHYLTRANSFERASE AUSD"/>
    <property type="match status" value="1"/>
</dbReference>
<comment type="similarity">
    <text evidence="4">Belongs to the class I-like SAM-binding methyltransferase superfamily.</text>
</comment>
<evidence type="ECO:0000313" key="5">
    <source>
        <dbReference type="EMBL" id="KZT67016.1"/>
    </source>
</evidence>
<evidence type="ECO:0000256" key="1">
    <source>
        <dbReference type="ARBA" id="ARBA00005179"/>
    </source>
</evidence>
<name>A0A165NIT3_9APHY</name>
<dbReference type="Proteomes" id="UP000076727">
    <property type="component" value="Unassembled WGS sequence"/>
</dbReference>
<dbReference type="SUPFAM" id="SSF53335">
    <property type="entry name" value="S-adenosyl-L-methionine-dependent methyltransferases"/>
    <property type="match status" value="1"/>
</dbReference>
<keyword evidence="2" id="KW-0808">Transferase</keyword>
<organism evidence="5 6">
    <name type="scientific">Daedalea quercina L-15889</name>
    <dbReference type="NCBI Taxonomy" id="1314783"/>
    <lineage>
        <taxon>Eukaryota</taxon>
        <taxon>Fungi</taxon>
        <taxon>Dikarya</taxon>
        <taxon>Basidiomycota</taxon>
        <taxon>Agaricomycotina</taxon>
        <taxon>Agaricomycetes</taxon>
        <taxon>Polyporales</taxon>
        <taxon>Fomitopsis</taxon>
    </lineage>
</organism>
<accession>A0A165NIT3</accession>
<dbReference type="AlphaFoldDB" id="A0A165NIT3"/>
<dbReference type="EMBL" id="KV429081">
    <property type="protein sequence ID" value="KZT67016.1"/>
    <property type="molecule type" value="Genomic_DNA"/>
</dbReference>
<dbReference type="STRING" id="1314783.A0A165NIT3"/>
<evidence type="ECO:0000256" key="2">
    <source>
        <dbReference type="ARBA" id="ARBA00022679"/>
    </source>
</evidence>
<evidence type="ECO:0000256" key="3">
    <source>
        <dbReference type="ARBA" id="ARBA00022691"/>
    </source>
</evidence>
<dbReference type="PANTHER" id="PTHR35897:SF1">
    <property type="entry name" value="METHYLTRANSFERASE AUSD"/>
    <property type="match status" value="1"/>
</dbReference>
<reference evidence="5 6" key="1">
    <citation type="journal article" date="2016" name="Mol. Biol. Evol.">
        <title>Comparative Genomics of Early-Diverging Mushroom-Forming Fungi Provides Insights into the Origins of Lignocellulose Decay Capabilities.</title>
        <authorList>
            <person name="Nagy L.G."/>
            <person name="Riley R."/>
            <person name="Tritt A."/>
            <person name="Adam C."/>
            <person name="Daum C."/>
            <person name="Floudas D."/>
            <person name="Sun H."/>
            <person name="Yadav J.S."/>
            <person name="Pangilinan J."/>
            <person name="Larsson K.H."/>
            <person name="Matsuura K."/>
            <person name="Barry K."/>
            <person name="Labutti K."/>
            <person name="Kuo R."/>
            <person name="Ohm R.A."/>
            <person name="Bhattacharya S.S."/>
            <person name="Shirouzu T."/>
            <person name="Yoshinaga Y."/>
            <person name="Martin F.M."/>
            <person name="Grigoriev I.V."/>
            <person name="Hibbett D.S."/>
        </authorList>
    </citation>
    <scope>NUCLEOTIDE SEQUENCE [LARGE SCALE GENOMIC DNA]</scope>
    <source>
        <strain evidence="5 6">L-15889</strain>
    </source>
</reference>
<keyword evidence="6" id="KW-1185">Reference proteome</keyword>
<gene>
    <name evidence="5" type="ORF">DAEQUDRAFT_729612</name>
</gene>
<dbReference type="GO" id="GO:0016740">
    <property type="term" value="F:transferase activity"/>
    <property type="evidence" value="ECO:0007669"/>
    <property type="project" value="UniProtKB-KW"/>
</dbReference>
<protein>
    <recommendedName>
        <fullName evidence="7">Methyltransferase domain-containing protein</fullName>
    </recommendedName>
</protein>
<dbReference type="InterPro" id="IPR029063">
    <property type="entry name" value="SAM-dependent_MTases_sf"/>
</dbReference>
<dbReference type="Gene3D" id="3.40.50.150">
    <property type="entry name" value="Vaccinia Virus protein VP39"/>
    <property type="match status" value="1"/>
</dbReference>
<evidence type="ECO:0000313" key="6">
    <source>
        <dbReference type="Proteomes" id="UP000076727"/>
    </source>
</evidence>
<evidence type="ECO:0008006" key="7">
    <source>
        <dbReference type="Google" id="ProtNLM"/>
    </source>
</evidence>
<comment type="pathway">
    <text evidence="1">Secondary metabolite biosynthesis.</text>
</comment>
<evidence type="ECO:0000256" key="4">
    <source>
        <dbReference type="ARBA" id="ARBA00038314"/>
    </source>
</evidence>
<dbReference type="OrthoDB" id="2094832at2759"/>
<proteinExistence type="inferred from homology"/>
<keyword evidence="3" id="KW-0949">S-adenosyl-L-methionine</keyword>